<accession>A0A0E9RWB5</accession>
<proteinExistence type="predicted"/>
<evidence type="ECO:0000313" key="1">
    <source>
        <dbReference type="EMBL" id="JAH32558.1"/>
    </source>
</evidence>
<reference evidence="1" key="1">
    <citation type="submission" date="2014-11" db="EMBL/GenBank/DDBJ databases">
        <authorList>
            <person name="Amaro Gonzalez C."/>
        </authorList>
    </citation>
    <scope>NUCLEOTIDE SEQUENCE</scope>
</reference>
<sequence length="97" mass="11128">MRIKITAQLHSSVVQLGPLHHRPVHRSSHADPRDHRLNESHSYFLMLDVGRVQADGHFHFVKHAESVLFHCQCGPLFVEGETWTVLLVFVFEEHGAL</sequence>
<organism evidence="1">
    <name type="scientific">Anguilla anguilla</name>
    <name type="common">European freshwater eel</name>
    <name type="synonym">Muraena anguilla</name>
    <dbReference type="NCBI Taxonomy" id="7936"/>
    <lineage>
        <taxon>Eukaryota</taxon>
        <taxon>Metazoa</taxon>
        <taxon>Chordata</taxon>
        <taxon>Craniata</taxon>
        <taxon>Vertebrata</taxon>
        <taxon>Euteleostomi</taxon>
        <taxon>Actinopterygii</taxon>
        <taxon>Neopterygii</taxon>
        <taxon>Teleostei</taxon>
        <taxon>Anguilliformes</taxon>
        <taxon>Anguillidae</taxon>
        <taxon>Anguilla</taxon>
    </lineage>
</organism>
<dbReference type="AlphaFoldDB" id="A0A0E9RWB5"/>
<protein>
    <submittedName>
        <fullName evidence="1">Uncharacterized protein</fullName>
    </submittedName>
</protein>
<name>A0A0E9RWB5_ANGAN</name>
<dbReference type="EMBL" id="GBXM01076019">
    <property type="protein sequence ID" value="JAH32558.1"/>
    <property type="molecule type" value="Transcribed_RNA"/>
</dbReference>
<reference evidence="1" key="2">
    <citation type="journal article" date="2015" name="Fish Shellfish Immunol.">
        <title>Early steps in the European eel (Anguilla anguilla)-Vibrio vulnificus interaction in the gills: Role of the RtxA13 toxin.</title>
        <authorList>
            <person name="Callol A."/>
            <person name="Pajuelo D."/>
            <person name="Ebbesson L."/>
            <person name="Teles M."/>
            <person name="MacKenzie S."/>
            <person name="Amaro C."/>
        </authorList>
    </citation>
    <scope>NUCLEOTIDE SEQUENCE</scope>
</reference>